<dbReference type="EMBL" id="KZ613467">
    <property type="protein sequence ID" value="PMD26910.1"/>
    <property type="molecule type" value="Genomic_DNA"/>
</dbReference>
<protein>
    <submittedName>
        <fullName evidence="2">Uncharacterized protein</fullName>
    </submittedName>
</protein>
<proteinExistence type="predicted"/>
<reference evidence="2 3" key="1">
    <citation type="submission" date="2016-05" db="EMBL/GenBank/DDBJ databases">
        <title>A degradative enzymes factory behind the ericoid mycorrhizal symbiosis.</title>
        <authorList>
            <consortium name="DOE Joint Genome Institute"/>
            <person name="Martino E."/>
            <person name="Morin E."/>
            <person name="Grelet G."/>
            <person name="Kuo A."/>
            <person name="Kohler A."/>
            <person name="Daghino S."/>
            <person name="Barry K."/>
            <person name="Choi C."/>
            <person name="Cichocki N."/>
            <person name="Clum A."/>
            <person name="Copeland A."/>
            <person name="Hainaut M."/>
            <person name="Haridas S."/>
            <person name="Labutti K."/>
            <person name="Lindquist E."/>
            <person name="Lipzen A."/>
            <person name="Khouja H.-R."/>
            <person name="Murat C."/>
            <person name="Ohm R."/>
            <person name="Olson A."/>
            <person name="Spatafora J."/>
            <person name="Veneault-Fourrey C."/>
            <person name="Henrissat B."/>
            <person name="Grigoriev I."/>
            <person name="Martin F."/>
            <person name="Perotto S."/>
        </authorList>
    </citation>
    <scope>NUCLEOTIDE SEQUENCE [LARGE SCALE GENOMIC DNA]</scope>
    <source>
        <strain evidence="2 3">UAMH 7357</strain>
    </source>
</reference>
<evidence type="ECO:0000313" key="2">
    <source>
        <dbReference type="EMBL" id="PMD26910.1"/>
    </source>
</evidence>
<feature type="chain" id="PRO_5014471201" evidence="1">
    <location>
        <begin position="19"/>
        <end position="135"/>
    </location>
</feature>
<organism evidence="2 3">
    <name type="scientific">Hyaloscypha hepaticicola</name>
    <dbReference type="NCBI Taxonomy" id="2082293"/>
    <lineage>
        <taxon>Eukaryota</taxon>
        <taxon>Fungi</taxon>
        <taxon>Dikarya</taxon>
        <taxon>Ascomycota</taxon>
        <taxon>Pezizomycotina</taxon>
        <taxon>Leotiomycetes</taxon>
        <taxon>Helotiales</taxon>
        <taxon>Hyaloscyphaceae</taxon>
        <taxon>Hyaloscypha</taxon>
    </lineage>
</organism>
<keyword evidence="3" id="KW-1185">Reference proteome</keyword>
<feature type="signal peptide" evidence="1">
    <location>
        <begin position="1"/>
        <end position="18"/>
    </location>
</feature>
<evidence type="ECO:0000313" key="3">
    <source>
        <dbReference type="Proteomes" id="UP000235672"/>
    </source>
</evidence>
<accession>A0A2J6QKW0</accession>
<dbReference type="Proteomes" id="UP000235672">
    <property type="component" value="Unassembled WGS sequence"/>
</dbReference>
<evidence type="ECO:0000256" key="1">
    <source>
        <dbReference type="SAM" id="SignalP"/>
    </source>
</evidence>
<sequence>MISLFWLLALQMIETGDTAPPFLSPMTLWTFPSPDPAALTYWVSTPTELLRACVVLTKHLISYLSSSQSHIMDFADLGLGGHNLFVHLQTSHGRRYDVLWVGLTLLSALPRASSGELPIKTDEPFYISCSMSSNS</sequence>
<dbReference type="AlphaFoldDB" id="A0A2J6QKW0"/>
<keyword evidence="1" id="KW-0732">Signal</keyword>
<name>A0A2J6QKW0_9HELO</name>
<gene>
    <name evidence="2" type="ORF">NA56DRAFT_300127</name>
</gene>